<dbReference type="AlphaFoldDB" id="N6YVW3"/>
<dbReference type="EMBL" id="AMXF01000014">
    <property type="protein sequence ID" value="ENO98376.1"/>
    <property type="molecule type" value="Genomic_DNA"/>
</dbReference>
<keyword evidence="2" id="KW-1185">Reference proteome</keyword>
<name>N6YVW3_9RHOO</name>
<accession>N6YVW3</accession>
<evidence type="ECO:0000313" key="2">
    <source>
        <dbReference type="Proteomes" id="UP000013047"/>
    </source>
</evidence>
<protein>
    <submittedName>
        <fullName evidence="1">Uncharacterized protein</fullName>
    </submittedName>
</protein>
<dbReference type="Proteomes" id="UP000013047">
    <property type="component" value="Unassembled WGS sequence"/>
</dbReference>
<gene>
    <name evidence="1" type="ORF">C667_04074</name>
</gene>
<comment type="caution">
    <text evidence="1">The sequence shown here is derived from an EMBL/GenBank/DDBJ whole genome shotgun (WGS) entry which is preliminary data.</text>
</comment>
<proteinExistence type="predicted"/>
<sequence length="182" mass="19806">MIEAPMLFFTTVDRSAPAPARPSVPQIPRSAESIDRALLDQPAEWACFPSAWHLAAWRAEAGERLAPCVDCLPEFQARMVRLHRCRHPEAVFVDEDGELVGRLPTPAGFSRYGSRSDVDPAASAFSVVLACRFLGVDGVVALLGISAPSLPHYRNGNRTLPPAKFLALQAAVRTAARFITRS</sequence>
<reference evidence="1 2" key="1">
    <citation type="submission" date="2012-09" db="EMBL/GenBank/DDBJ databases">
        <title>Draft Genome Sequences of 6 Strains from Genus Thauera.</title>
        <authorList>
            <person name="Liu B."/>
            <person name="Shapleigh J.P."/>
            <person name="Frostegard A.H."/>
        </authorList>
    </citation>
    <scope>NUCLEOTIDE SEQUENCE [LARGE SCALE GENOMIC DNA]</scope>
    <source>
        <strain evidence="1 2">B4P</strain>
    </source>
</reference>
<organism evidence="1 2">
    <name type="scientific">Thauera phenylacetica B4P</name>
    <dbReference type="NCBI Taxonomy" id="1234382"/>
    <lineage>
        <taxon>Bacteria</taxon>
        <taxon>Pseudomonadati</taxon>
        <taxon>Pseudomonadota</taxon>
        <taxon>Betaproteobacteria</taxon>
        <taxon>Rhodocyclales</taxon>
        <taxon>Zoogloeaceae</taxon>
        <taxon>Thauera</taxon>
    </lineage>
</organism>
<evidence type="ECO:0000313" key="1">
    <source>
        <dbReference type="EMBL" id="ENO98376.1"/>
    </source>
</evidence>